<protein>
    <submittedName>
        <fullName evidence="2">Uncharacterized protein</fullName>
    </submittedName>
</protein>
<proteinExistence type="predicted"/>
<feature type="chain" id="PRO_5043862931" evidence="1">
    <location>
        <begin position="20"/>
        <end position="151"/>
    </location>
</feature>
<dbReference type="RefSeq" id="WP_353719184.1">
    <property type="nucleotide sequence ID" value="NZ_CP159289.1"/>
</dbReference>
<feature type="signal peptide" evidence="1">
    <location>
        <begin position="1"/>
        <end position="19"/>
    </location>
</feature>
<sequence>MKKHILFFLLAGLAFPACQQSRGLAPAPETIFDDRGLHVITSFHNERSGTISVLYGNDGALANAGKEARAHMAGEVFKLVTWTLKGNPLWFGGNINGSLVSEETVAVQPGGQGVPGIAYTLEQHNGTAKNAPASEAERISFIFAQRASVFP</sequence>
<evidence type="ECO:0000256" key="1">
    <source>
        <dbReference type="SAM" id="SignalP"/>
    </source>
</evidence>
<name>A0AAU8FJC4_9BACT</name>
<gene>
    <name evidence="2" type="ORF">ABV298_26675</name>
</gene>
<evidence type="ECO:0000313" key="2">
    <source>
        <dbReference type="EMBL" id="XCH23860.1"/>
    </source>
</evidence>
<reference evidence="2" key="1">
    <citation type="submission" date="2024-06" db="EMBL/GenBank/DDBJ databases">
        <title>Sequencing and assembly of the genome of Dyadobacter sp. strain 676, a symbiont of Cyamopsis tetragonoloba.</title>
        <authorList>
            <person name="Guro P."/>
            <person name="Sazanova A."/>
            <person name="Kuznetsova I."/>
            <person name="Belimov A."/>
            <person name="Safronova V."/>
        </authorList>
    </citation>
    <scope>NUCLEOTIDE SEQUENCE</scope>
    <source>
        <strain evidence="2">676</strain>
    </source>
</reference>
<keyword evidence="1" id="KW-0732">Signal</keyword>
<accession>A0AAU8FJC4</accession>
<dbReference type="EMBL" id="CP159289">
    <property type="protein sequence ID" value="XCH23860.1"/>
    <property type="molecule type" value="Genomic_DNA"/>
</dbReference>
<organism evidence="2">
    <name type="scientific">Dyadobacter sp. 676</name>
    <dbReference type="NCBI Taxonomy" id="3088362"/>
    <lineage>
        <taxon>Bacteria</taxon>
        <taxon>Pseudomonadati</taxon>
        <taxon>Bacteroidota</taxon>
        <taxon>Cytophagia</taxon>
        <taxon>Cytophagales</taxon>
        <taxon>Spirosomataceae</taxon>
        <taxon>Dyadobacter</taxon>
    </lineage>
</organism>
<dbReference type="AlphaFoldDB" id="A0AAU8FJC4"/>